<dbReference type="SUPFAM" id="SSF52540">
    <property type="entry name" value="P-loop containing nucleoside triphosphate hydrolases"/>
    <property type="match status" value="1"/>
</dbReference>
<dbReference type="Pfam" id="PF00005">
    <property type="entry name" value="ABC_tran"/>
    <property type="match status" value="1"/>
</dbReference>
<proteinExistence type="predicted"/>
<gene>
    <name evidence="4" type="ORF">KL86APRO_20111</name>
</gene>
<dbReference type="AlphaFoldDB" id="A0A212KHV6"/>
<evidence type="ECO:0000313" key="4">
    <source>
        <dbReference type="EMBL" id="SBW11211.1"/>
    </source>
</evidence>
<evidence type="ECO:0000259" key="3">
    <source>
        <dbReference type="PROSITE" id="PS50893"/>
    </source>
</evidence>
<feature type="domain" description="ABC transporter" evidence="3">
    <location>
        <begin position="4"/>
        <end position="238"/>
    </location>
</feature>
<dbReference type="PROSITE" id="PS00211">
    <property type="entry name" value="ABC_TRANSPORTER_1"/>
    <property type="match status" value="1"/>
</dbReference>
<dbReference type="Gene3D" id="3.40.50.300">
    <property type="entry name" value="P-loop containing nucleotide triphosphate hydrolases"/>
    <property type="match status" value="1"/>
</dbReference>
<dbReference type="InterPro" id="IPR017871">
    <property type="entry name" value="ABC_transporter-like_CS"/>
</dbReference>
<dbReference type="CDD" id="cd03214">
    <property type="entry name" value="ABC_Iron-Siderophores_B12_Hemin"/>
    <property type="match status" value="1"/>
</dbReference>
<accession>A0A212KHV6</accession>
<protein>
    <submittedName>
        <fullName evidence="4">ABC transporter</fullName>
    </submittedName>
</protein>
<evidence type="ECO:0000256" key="1">
    <source>
        <dbReference type="ARBA" id="ARBA00022741"/>
    </source>
</evidence>
<dbReference type="GO" id="GO:0016887">
    <property type="term" value="F:ATP hydrolysis activity"/>
    <property type="evidence" value="ECO:0007669"/>
    <property type="project" value="InterPro"/>
</dbReference>
<name>A0A212KHV6_9PROT</name>
<dbReference type="SMART" id="SM00382">
    <property type="entry name" value="AAA"/>
    <property type="match status" value="1"/>
</dbReference>
<dbReference type="InterPro" id="IPR003439">
    <property type="entry name" value="ABC_transporter-like_ATP-bd"/>
</dbReference>
<reference evidence="4" key="1">
    <citation type="submission" date="2016-04" db="EMBL/GenBank/DDBJ databases">
        <authorList>
            <person name="Evans L.H."/>
            <person name="Alamgir A."/>
            <person name="Owens N."/>
            <person name="Weber N.D."/>
            <person name="Virtaneva K."/>
            <person name="Barbian K."/>
            <person name="Babar A."/>
            <person name="Rosenke K."/>
        </authorList>
    </citation>
    <scope>NUCLEOTIDE SEQUENCE</scope>
    <source>
        <strain evidence="4">86</strain>
    </source>
</reference>
<dbReference type="InterPro" id="IPR027417">
    <property type="entry name" value="P-loop_NTPase"/>
</dbReference>
<dbReference type="PANTHER" id="PTHR42794:SF2">
    <property type="entry name" value="ABC TRANSPORTER ATP-BINDING PROTEIN"/>
    <property type="match status" value="1"/>
</dbReference>
<dbReference type="EMBL" id="FLUO01000002">
    <property type="protein sequence ID" value="SBW11211.1"/>
    <property type="molecule type" value="Genomic_DNA"/>
</dbReference>
<keyword evidence="1" id="KW-0547">Nucleotide-binding</keyword>
<sequence length="256" mass="26643">MTGLQIDSLSAAYGRRAVLDRLALPAIRPGEVVALLGANGAGKSTLLKGLAGVIRASGEVRLGAAPLLALAPAARARAVGYLPQNLPAASSLVAYEAVEGALRAVLPELPKRARDGRIETAFATLGLVGLALRRLDTLSGGQRQLVALAQVLARAPALMLLDEPTSALDLRWQLFVLEAVRDAARRDGAIGLVAIHDINLALRFADRVAVLKDGEVLAADTLTPDLLAAAYGVEARVETCSRGHRVVIADRALAAP</sequence>
<evidence type="ECO:0000256" key="2">
    <source>
        <dbReference type="ARBA" id="ARBA00022840"/>
    </source>
</evidence>
<dbReference type="InterPro" id="IPR003593">
    <property type="entry name" value="AAA+_ATPase"/>
</dbReference>
<dbReference type="PANTHER" id="PTHR42794">
    <property type="entry name" value="HEMIN IMPORT ATP-BINDING PROTEIN HMUV"/>
    <property type="match status" value="1"/>
</dbReference>
<organism evidence="4">
    <name type="scientific">uncultured Alphaproteobacteria bacterium</name>
    <dbReference type="NCBI Taxonomy" id="91750"/>
    <lineage>
        <taxon>Bacteria</taxon>
        <taxon>Pseudomonadati</taxon>
        <taxon>Pseudomonadota</taxon>
        <taxon>Alphaproteobacteria</taxon>
        <taxon>environmental samples</taxon>
    </lineage>
</organism>
<keyword evidence="2" id="KW-0067">ATP-binding</keyword>
<dbReference type="GO" id="GO:0005524">
    <property type="term" value="F:ATP binding"/>
    <property type="evidence" value="ECO:0007669"/>
    <property type="project" value="UniProtKB-KW"/>
</dbReference>
<dbReference type="PROSITE" id="PS50893">
    <property type="entry name" value="ABC_TRANSPORTER_2"/>
    <property type="match status" value="1"/>
</dbReference>